<protein>
    <submittedName>
        <fullName evidence="1">Uncharacterized protein</fullName>
    </submittedName>
</protein>
<dbReference type="EMBL" id="AP024485">
    <property type="protein sequence ID" value="BCS90056.1"/>
    <property type="molecule type" value="Genomic_DNA"/>
</dbReference>
<gene>
    <name evidence="1" type="ORF">PSDVSF_32980</name>
</gene>
<dbReference type="SUPFAM" id="SSF63829">
    <property type="entry name" value="Calcium-dependent phosphotriesterase"/>
    <property type="match status" value="1"/>
</dbReference>
<organism evidence="1 2">
    <name type="scientific">Pseudodesulfovibrio sediminis</name>
    <dbReference type="NCBI Taxonomy" id="2810563"/>
    <lineage>
        <taxon>Bacteria</taxon>
        <taxon>Pseudomonadati</taxon>
        <taxon>Thermodesulfobacteriota</taxon>
        <taxon>Desulfovibrionia</taxon>
        <taxon>Desulfovibrionales</taxon>
        <taxon>Desulfovibrionaceae</taxon>
    </lineage>
</organism>
<dbReference type="InterPro" id="IPR011042">
    <property type="entry name" value="6-blade_b-propeller_TolB-like"/>
</dbReference>
<evidence type="ECO:0000313" key="1">
    <source>
        <dbReference type="EMBL" id="BCS90056.1"/>
    </source>
</evidence>
<dbReference type="Proteomes" id="UP001053296">
    <property type="component" value="Chromosome"/>
</dbReference>
<reference evidence="1" key="1">
    <citation type="journal article" date="2022" name="Arch. Microbiol.">
        <title>Pseudodesulfovibrio sediminis sp. nov., a mesophilic and neutrophilic sulfate-reducing bacterium isolated from sediment of a brackish lake.</title>
        <authorList>
            <person name="Takahashi A."/>
            <person name="Kojima H."/>
            <person name="Watanabe M."/>
            <person name="Fukui M."/>
        </authorList>
    </citation>
    <scope>NUCLEOTIDE SEQUENCE</scope>
    <source>
        <strain evidence="1">SF6</strain>
    </source>
</reference>
<name>A0ABN6EYD4_9BACT</name>
<proteinExistence type="predicted"/>
<evidence type="ECO:0000313" key="2">
    <source>
        <dbReference type="Proteomes" id="UP001053296"/>
    </source>
</evidence>
<sequence>MQGKNVCQLSISGTIVFTMLLVAGLAMAGPPKEERLISGVSQPVGLVRDTWANLYYADMDTGQIFCLPHDGEPTLYATIEGAPTALAIDTVQTLYIGTETGTIFAVLQNGSMVEAYHCHGSVAELNLDRDGGLVVFLRNGTILRVNREQLILHQ</sequence>
<dbReference type="RefSeq" id="WP_229591998.1">
    <property type="nucleotide sequence ID" value="NZ_AP024485.1"/>
</dbReference>
<dbReference type="Gene3D" id="2.120.10.30">
    <property type="entry name" value="TolB, C-terminal domain"/>
    <property type="match status" value="1"/>
</dbReference>
<keyword evidence="2" id="KW-1185">Reference proteome</keyword>
<accession>A0ABN6EYD4</accession>